<evidence type="ECO:0000256" key="4">
    <source>
        <dbReference type="ARBA" id="ARBA00023163"/>
    </source>
</evidence>
<feature type="region of interest" description="Disordered" evidence="6">
    <location>
        <begin position="443"/>
        <end position="552"/>
    </location>
</feature>
<name>A0A1Y2GU64_9FUNG</name>
<evidence type="ECO:0000256" key="3">
    <source>
        <dbReference type="ARBA" id="ARBA00023125"/>
    </source>
</evidence>
<dbReference type="Pfam" id="PF00319">
    <property type="entry name" value="SRF-TF"/>
    <property type="match status" value="1"/>
</dbReference>
<feature type="compositionally biased region" description="Polar residues" evidence="6">
    <location>
        <begin position="445"/>
        <end position="454"/>
    </location>
</feature>
<keyword evidence="2" id="KW-0805">Transcription regulation</keyword>
<dbReference type="GO" id="GO:0045944">
    <property type="term" value="P:positive regulation of transcription by RNA polymerase II"/>
    <property type="evidence" value="ECO:0007669"/>
    <property type="project" value="UniProtKB-ARBA"/>
</dbReference>
<dbReference type="GO" id="GO:0046983">
    <property type="term" value="F:protein dimerization activity"/>
    <property type="evidence" value="ECO:0007669"/>
    <property type="project" value="InterPro"/>
</dbReference>
<dbReference type="SUPFAM" id="SSF55455">
    <property type="entry name" value="SRF-like"/>
    <property type="match status" value="1"/>
</dbReference>
<organism evidence="8 9">
    <name type="scientific">Lobosporangium transversale</name>
    <dbReference type="NCBI Taxonomy" id="64571"/>
    <lineage>
        <taxon>Eukaryota</taxon>
        <taxon>Fungi</taxon>
        <taxon>Fungi incertae sedis</taxon>
        <taxon>Mucoromycota</taxon>
        <taxon>Mortierellomycotina</taxon>
        <taxon>Mortierellomycetes</taxon>
        <taxon>Mortierellales</taxon>
        <taxon>Mortierellaceae</taxon>
        <taxon>Lobosporangium</taxon>
    </lineage>
</organism>
<evidence type="ECO:0000256" key="5">
    <source>
        <dbReference type="ARBA" id="ARBA00023242"/>
    </source>
</evidence>
<proteinExistence type="predicted"/>
<feature type="compositionally biased region" description="Polar residues" evidence="6">
    <location>
        <begin position="100"/>
        <end position="124"/>
    </location>
</feature>
<dbReference type="GO" id="GO:0003677">
    <property type="term" value="F:DNA binding"/>
    <property type="evidence" value="ECO:0007669"/>
    <property type="project" value="UniProtKB-KW"/>
</dbReference>
<reference evidence="8 9" key="1">
    <citation type="submission" date="2016-07" db="EMBL/GenBank/DDBJ databases">
        <title>Pervasive Adenine N6-methylation of Active Genes in Fungi.</title>
        <authorList>
            <consortium name="DOE Joint Genome Institute"/>
            <person name="Mondo S.J."/>
            <person name="Dannebaum R.O."/>
            <person name="Kuo R.C."/>
            <person name="Labutti K."/>
            <person name="Haridas S."/>
            <person name="Kuo A."/>
            <person name="Salamov A."/>
            <person name="Ahrendt S.R."/>
            <person name="Lipzen A."/>
            <person name="Sullivan W."/>
            <person name="Andreopoulos W.B."/>
            <person name="Clum A."/>
            <person name="Lindquist E."/>
            <person name="Daum C."/>
            <person name="Ramamoorthy G.K."/>
            <person name="Gryganskyi A."/>
            <person name="Culley D."/>
            <person name="Magnuson J.K."/>
            <person name="James T.Y."/>
            <person name="O'Malley M.A."/>
            <person name="Stajich J.E."/>
            <person name="Spatafora J.W."/>
            <person name="Visel A."/>
            <person name="Grigoriev I.V."/>
        </authorList>
    </citation>
    <scope>NUCLEOTIDE SEQUENCE [LARGE SCALE GENOMIC DNA]</scope>
    <source>
        <strain evidence="8 9">NRRL 3116</strain>
    </source>
</reference>
<feature type="region of interest" description="Disordered" evidence="6">
    <location>
        <begin position="59"/>
        <end position="124"/>
    </location>
</feature>
<dbReference type="PROSITE" id="PS50066">
    <property type="entry name" value="MADS_BOX_2"/>
    <property type="match status" value="1"/>
</dbReference>
<dbReference type="InParanoid" id="A0A1Y2GU64"/>
<gene>
    <name evidence="8" type="ORF">BCR41DRAFT_334433</name>
</gene>
<evidence type="ECO:0000256" key="6">
    <source>
        <dbReference type="SAM" id="MobiDB-lite"/>
    </source>
</evidence>
<dbReference type="SMART" id="SM00432">
    <property type="entry name" value="MADS"/>
    <property type="match status" value="1"/>
</dbReference>
<feature type="compositionally biased region" description="Polar residues" evidence="6">
    <location>
        <begin position="334"/>
        <end position="360"/>
    </location>
</feature>
<dbReference type="EMBL" id="MCFF01000011">
    <property type="protein sequence ID" value="ORZ21816.1"/>
    <property type="molecule type" value="Genomic_DNA"/>
</dbReference>
<dbReference type="InterPro" id="IPR036879">
    <property type="entry name" value="TF_MADSbox_sf"/>
</dbReference>
<feature type="compositionally biased region" description="Low complexity" evidence="6">
    <location>
        <begin position="503"/>
        <end position="522"/>
    </location>
</feature>
<feature type="compositionally biased region" description="Low complexity" evidence="6">
    <location>
        <begin position="480"/>
        <end position="494"/>
    </location>
</feature>
<keyword evidence="4" id="KW-0804">Transcription</keyword>
<feature type="compositionally biased region" description="Polar residues" evidence="6">
    <location>
        <begin position="310"/>
        <end position="319"/>
    </location>
</feature>
<dbReference type="GeneID" id="33563776"/>
<accession>A0A1Y2GU64</accession>
<evidence type="ECO:0000256" key="2">
    <source>
        <dbReference type="ARBA" id="ARBA00023015"/>
    </source>
</evidence>
<evidence type="ECO:0000313" key="9">
    <source>
        <dbReference type="Proteomes" id="UP000193648"/>
    </source>
</evidence>
<dbReference type="STRING" id="64571.A0A1Y2GU64"/>
<dbReference type="InterPro" id="IPR002100">
    <property type="entry name" value="TF_MADSbox"/>
</dbReference>
<dbReference type="Proteomes" id="UP000193648">
    <property type="component" value="Unassembled WGS sequence"/>
</dbReference>
<feature type="compositionally biased region" description="Polar residues" evidence="6">
    <location>
        <begin position="84"/>
        <end position="93"/>
    </location>
</feature>
<feature type="domain" description="MADS-box" evidence="7">
    <location>
        <begin position="1"/>
        <end position="33"/>
    </location>
</feature>
<dbReference type="Gene3D" id="3.40.1810.10">
    <property type="entry name" value="Transcription factor, MADS-box"/>
    <property type="match status" value="1"/>
</dbReference>
<evidence type="ECO:0000313" key="8">
    <source>
        <dbReference type="EMBL" id="ORZ21816.1"/>
    </source>
</evidence>
<comment type="subcellular location">
    <subcellularLocation>
        <location evidence="1">Nucleus</location>
    </subcellularLocation>
</comment>
<feature type="compositionally biased region" description="Polar residues" evidence="6">
    <location>
        <begin position="408"/>
        <end position="420"/>
    </location>
</feature>
<sequence>MKKAMELSVLCDCQIGLIIFNSNNKLVQYSSHDIDQILLRYTEYNDTCETYTNKEFLNATESKEEDDDDDVLSVAGDDRGKLSVTPQPHSTPAQVHMHTPPQQQVLQHTPSSISPHMPRSTFQVPPNVVIHPQQYDGIQYQQPPQHLDPQYRSQAYVQQQQYPAQPQYSQQHQQQHLFLQQQSQHYQPQHYQQQQPQHPPHLQQLPASQHSSPQPPRQQQHQQQQSQHQQQPQPQAIQDTMYHQDPMQSQNRSYQPQQFHQPAPFVNRVMPPPQSSQNIQLPVTTNTSISTTLPTPITLPVQQQPLSQSASPTISTQNAMKAGHSPMNGDSPMTDGSSITAPNPPNSASGAISPVLSPTNGGIKKPKLRVQIPTESKESATLAGTIIKEEESSELPPIQKKPLEPAPMSSTLPSQFAKNLLPSPSTFYPEFYASQAELSPIVFGQTPTSAQPSSAFPWPVPRERELSRVHQPSPLAKGQTSGESSSVSTSKNTSAPGSNLRITSTPNTSSPSNNSGPAGASPDVDTTRPKSSLGNGEDTTDEGPATKKARKE</sequence>
<evidence type="ECO:0000259" key="7">
    <source>
        <dbReference type="PROSITE" id="PS50066"/>
    </source>
</evidence>
<feature type="region of interest" description="Disordered" evidence="6">
    <location>
        <begin position="158"/>
        <end position="236"/>
    </location>
</feature>
<evidence type="ECO:0000256" key="1">
    <source>
        <dbReference type="ARBA" id="ARBA00004123"/>
    </source>
</evidence>
<dbReference type="RefSeq" id="XP_021883067.1">
    <property type="nucleotide sequence ID" value="XM_022021932.1"/>
</dbReference>
<dbReference type="AlphaFoldDB" id="A0A1Y2GU64"/>
<keyword evidence="3" id="KW-0238">DNA-binding</keyword>
<keyword evidence="9" id="KW-1185">Reference proteome</keyword>
<keyword evidence="5" id="KW-0539">Nucleus</keyword>
<dbReference type="OrthoDB" id="1898716at2759"/>
<protein>
    <recommendedName>
        <fullName evidence="7">MADS-box domain-containing protein</fullName>
    </recommendedName>
</protein>
<feature type="region of interest" description="Disordered" evidence="6">
    <location>
        <begin position="310"/>
        <end position="420"/>
    </location>
</feature>
<dbReference type="GO" id="GO:0005634">
    <property type="term" value="C:nucleus"/>
    <property type="evidence" value="ECO:0007669"/>
    <property type="project" value="UniProtKB-SubCell"/>
</dbReference>
<comment type="caution">
    <text evidence="8">The sequence shown here is derived from an EMBL/GenBank/DDBJ whole genome shotgun (WGS) entry which is preliminary data.</text>
</comment>